<gene>
    <name evidence="2" type="ORF">Pla108_22410</name>
</gene>
<dbReference type="AlphaFoldDB" id="A0A5C6ADN9"/>
<dbReference type="Proteomes" id="UP000317421">
    <property type="component" value="Unassembled WGS sequence"/>
</dbReference>
<dbReference type="InterPro" id="IPR036513">
    <property type="entry name" value="STAS_dom_sf"/>
</dbReference>
<accession>A0A5C6ADN9</accession>
<dbReference type="Gene3D" id="3.30.750.24">
    <property type="entry name" value="STAS domain"/>
    <property type="match status" value="1"/>
</dbReference>
<dbReference type="CDD" id="cd07043">
    <property type="entry name" value="STAS_anti-anti-sigma_factors"/>
    <property type="match status" value="1"/>
</dbReference>
<evidence type="ECO:0000313" key="3">
    <source>
        <dbReference type="Proteomes" id="UP000317421"/>
    </source>
</evidence>
<dbReference type="EMBL" id="SJPR01000002">
    <property type="protein sequence ID" value="TWT98084.1"/>
    <property type="molecule type" value="Genomic_DNA"/>
</dbReference>
<comment type="caution">
    <text evidence="2">The sequence shown here is derived from an EMBL/GenBank/DDBJ whole genome shotgun (WGS) entry which is preliminary data.</text>
</comment>
<evidence type="ECO:0000313" key="2">
    <source>
        <dbReference type="EMBL" id="TWT98084.1"/>
    </source>
</evidence>
<proteinExistence type="predicted"/>
<dbReference type="PROSITE" id="PS50801">
    <property type="entry name" value="STAS"/>
    <property type="match status" value="1"/>
</dbReference>
<dbReference type="InterPro" id="IPR002645">
    <property type="entry name" value="STAS_dom"/>
</dbReference>
<dbReference type="GO" id="GO:0043856">
    <property type="term" value="F:anti-sigma factor antagonist activity"/>
    <property type="evidence" value="ECO:0007669"/>
    <property type="project" value="TreeGrafter"/>
</dbReference>
<name>A0A5C6ADN9_9BACT</name>
<evidence type="ECO:0000259" key="1">
    <source>
        <dbReference type="PROSITE" id="PS50801"/>
    </source>
</evidence>
<dbReference type="SUPFAM" id="SSF52091">
    <property type="entry name" value="SpoIIaa-like"/>
    <property type="match status" value="1"/>
</dbReference>
<sequence length="111" mass="11794">MIKCSTQGAVQVFAIEGPLLTETAERLLSAVEECPRVGRPQWVVDLAEVPLIDSTGCEALLDTRDAATKVGGAVHLAGLNPLCNDILSATGVGRYFPKFEAVKQAVGHFSR</sequence>
<dbReference type="RefSeq" id="WP_146444968.1">
    <property type="nucleotide sequence ID" value="NZ_SJPR01000002.1"/>
</dbReference>
<feature type="domain" description="STAS" evidence="1">
    <location>
        <begin position="1"/>
        <end position="109"/>
    </location>
</feature>
<protein>
    <submittedName>
        <fullName evidence="2">STAS domain protein</fullName>
    </submittedName>
</protein>
<dbReference type="PANTHER" id="PTHR33495">
    <property type="entry name" value="ANTI-SIGMA FACTOR ANTAGONIST TM_1081-RELATED-RELATED"/>
    <property type="match status" value="1"/>
</dbReference>
<keyword evidence="3" id="KW-1185">Reference proteome</keyword>
<reference evidence="2 3" key="1">
    <citation type="submission" date="2019-02" db="EMBL/GenBank/DDBJ databases">
        <title>Deep-cultivation of Planctomycetes and their phenomic and genomic characterization uncovers novel biology.</title>
        <authorList>
            <person name="Wiegand S."/>
            <person name="Jogler M."/>
            <person name="Boedeker C."/>
            <person name="Pinto D."/>
            <person name="Vollmers J."/>
            <person name="Rivas-Marin E."/>
            <person name="Kohn T."/>
            <person name="Peeters S.H."/>
            <person name="Heuer A."/>
            <person name="Rast P."/>
            <person name="Oberbeckmann S."/>
            <person name="Bunk B."/>
            <person name="Jeske O."/>
            <person name="Meyerdierks A."/>
            <person name="Storesund J.E."/>
            <person name="Kallscheuer N."/>
            <person name="Luecker S."/>
            <person name="Lage O.M."/>
            <person name="Pohl T."/>
            <person name="Merkel B.J."/>
            <person name="Hornburger P."/>
            <person name="Mueller R.-W."/>
            <person name="Bruemmer F."/>
            <person name="Labrenz M."/>
            <person name="Spormann A.M."/>
            <person name="Op Den Camp H."/>
            <person name="Overmann J."/>
            <person name="Amann R."/>
            <person name="Jetten M.S.M."/>
            <person name="Mascher T."/>
            <person name="Medema M.H."/>
            <person name="Devos D.P."/>
            <person name="Kaster A.-K."/>
            <person name="Ovreas L."/>
            <person name="Rohde M."/>
            <person name="Galperin M.Y."/>
            <person name="Jogler C."/>
        </authorList>
    </citation>
    <scope>NUCLEOTIDE SEQUENCE [LARGE SCALE GENOMIC DNA]</scope>
    <source>
        <strain evidence="2 3">Pla108</strain>
    </source>
</reference>
<dbReference type="OrthoDB" id="283212at2"/>
<dbReference type="Pfam" id="PF01740">
    <property type="entry name" value="STAS"/>
    <property type="match status" value="1"/>
</dbReference>
<organism evidence="2 3">
    <name type="scientific">Botrimarina colliarenosi</name>
    <dbReference type="NCBI Taxonomy" id="2528001"/>
    <lineage>
        <taxon>Bacteria</taxon>
        <taxon>Pseudomonadati</taxon>
        <taxon>Planctomycetota</taxon>
        <taxon>Planctomycetia</taxon>
        <taxon>Pirellulales</taxon>
        <taxon>Lacipirellulaceae</taxon>
        <taxon>Botrimarina</taxon>
    </lineage>
</organism>